<reference evidence="1" key="1">
    <citation type="submission" date="2021-06" db="EMBL/GenBank/DDBJ databases">
        <authorList>
            <person name="Kallberg Y."/>
            <person name="Tangrot J."/>
            <person name="Rosling A."/>
        </authorList>
    </citation>
    <scope>NUCLEOTIDE SEQUENCE</scope>
    <source>
        <strain evidence="1">FL966</strain>
    </source>
</reference>
<gene>
    <name evidence="1" type="ORF">CPELLU_LOCUS21389</name>
</gene>
<comment type="caution">
    <text evidence="1">The sequence shown here is derived from an EMBL/GenBank/DDBJ whole genome shotgun (WGS) entry which is preliminary data.</text>
</comment>
<dbReference type="EMBL" id="CAJVQA010078584">
    <property type="protein sequence ID" value="CAG8836424.1"/>
    <property type="molecule type" value="Genomic_DNA"/>
</dbReference>
<proteinExistence type="predicted"/>
<protein>
    <submittedName>
        <fullName evidence="1">5278_t:CDS:1</fullName>
    </submittedName>
</protein>
<dbReference type="AlphaFoldDB" id="A0A9N9PIU5"/>
<sequence length="69" mass="8295">RIRIDKSTISCILKTLEQRFSLESHNPDMKWHKPVSYLQLELVLREFFLTYQYKTVLSDIILIEKAKLL</sequence>
<organism evidence="1 2">
    <name type="scientific">Cetraspora pellucida</name>
    <dbReference type="NCBI Taxonomy" id="1433469"/>
    <lineage>
        <taxon>Eukaryota</taxon>
        <taxon>Fungi</taxon>
        <taxon>Fungi incertae sedis</taxon>
        <taxon>Mucoromycota</taxon>
        <taxon>Glomeromycotina</taxon>
        <taxon>Glomeromycetes</taxon>
        <taxon>Diversisporales</taxon>
        <taxon>Gigasporaceae</taxon>
        <taxon>Cetraspora</taxon>
    </lineage>
</organism>
<evidence type="ECO:0000313" key="2">
    <source>
        <dbReference type="Proteomes" id="UP000789759"/>
    </source>
</evidence>
<evidence type="ECO:0000313" key="1">
    <source>
        <dbReference type="EMBL" id="CAG8836424.1"/>
    </source>
</evidence>
<dbReference type="Proteomes" id="UP000789759">
    <property type="component" value="Unassembled WGS sequence"/>
</dbReference>
<name>A0A9N9PIU5_9GLOM</name>
<feature type="non-terminal residue" evidence="1">
    <location>
        <position position="1"/>
    </location>
</feature>
<dbReference type="OrthoDB" id="2441252at2759"/>
<feature type="non-terminal residue" evidence="1">
    <location>
        <position position="69"/>
    </location>
</feature>
<keyword evidence="2" id="KW-1185">Reference proteome</keyword>
<accession>A0A9N9PIU5</accession>